<reference evidence="2 3" key="2">
    <citation type="journal article" date="2017" name="Front. Plant Sci.">
        <title>Gene Classification and Mining of Molecular Markers Useful in Red Clover (Trifolium pratense) Breeding.</title>
        <authorList>
            <person name="Istvanek J."/>
            <person name="Dluhosova J."/>
            <person name="Dluhos P."/>
            <person name="Patkova L."/>
            <person name="Nedelnik J."/>
            <person name="Repkova J."/>
        </authorList>
    </citation>
    <scope>NUCLEOTIDE SEQUENCE [LARGE SCALE GENOMIC DNA]</scope>
    <source>
        <strain evidence="3">cv. Tatra</strain>
        <tissue evidence="2">Young leaves</tissue>
    </source>
</reference>
<accession>A0A2K3K2Y3</accession>
<dbReference type="EMBL" id="ASHM01137494">
    <property type="protein sequence ID" value="PNX60610.1"/>
    <property type="molecule type" value="Genomic_DNA"/>
</dbReference>
<protein>
    <submittedName>
        <fullName evidence="2">Uncharacterized protein</fullName>
    </submittedName>
</protein>
<evidence type="ECO:0000256" key="1">
    <source>
        <dbReference type="SAM" id="MobiDB-lite"/>
    </source>
</evidence>
<evidence type="ECO:0000313" key="3">
    <source>
        <dbReference type="Proteomes" id="UP000236291"/>
    </source>
</evidence>
<organism evidence="2 3">
    <name type="scientific">Trifolium pratense</name>
    <name type="common">Red clover</name>
    <dbReference type="NCBI Taxonomy" id="57577"/>
    <lineage>
        <taxon>Eukaryota</taxon>
        <taxon>Viridiplantae</taxon>
        <taxon>Streptophyta</taxon>
        <taxon>Embryophyta</taxon>
        <taxon>Tracheophyta</taxon>
        <taxon>Spermatophyta</taxon>
        <taxon>Magnoliopsida</taxon>
        <taxon>eudicotyledons</taxon>
        <taxon>Gunneridae</taxon>
        <taxon>Pentapetalae</taxon>
        <taxon>rosids</taxon>
        <taxon>fabids</taxon>
        <taxon>Fabales</taxon>
        <taxon>Fabaceae</taxon>
        <taxon>Papilionoideae</taxon>
        <taxon>50 kb inversion clade</taxon>
        <taxon>NPAAA clade</taxon>
        <taxon>Hologalegina</taxon>
        <taxon>IRL clade</taxon>
        <taxon>Trifolieae</taxon>
        <taxon>Trifolium</taxon>
    </lineage>
</organism>
<sequence length="105" mass="11303">MAASGHPFGALRPGQITPDRLRRPPAQPGACARPAGNVRAACEAVENRLAGKRGVPCPVLCPESNVAARYGLFKALPIPRAQPGRKWLKSRSTAFRGMAWFSRRA</sequence>
<feature type="region of interest" description="Disordered" evidence="1">
    <location>
        <begin position="1"/>
        <end position="35"/>
    </location>
</feature>
<comment type="caution">
    <text evidence="2">The sequence shown here is derived from an EMBL/GenBank/DDBJ whole genome shotgun (WGS) entry which is preliminary data.</text>
</comment>
<gene>
    <name evidence="2" type="ORF">L195_g060267</name>
</gene>
<dbReference type="AlphaFoldDB" id="A0A2K3K2Y3"/>
<name>A0A2K3K2Y3_TRIPR</name>
<dbReference type="Proteomes" id="UP000236291">
    <property type="component" value="Unassembled WGS sequence"/>
</dbReference>
<evidence type="ECO:0000313" key="2">
    <source>
        <dbReference type="EMBL" id="PNX60610.1"/>
    </source>
</evidence>
<reference evidence="2 3" key="1">
    <citation type="journal article" date="2014" name="Am. J. Bot.">
        <title>Genome assembly and annotation for red clover (Trifolium pratense; Fabaceae).</title>
        <authorList>
            <person name="Istvanek J."/>
            <person name="Jaros M."/>
            <person name="Krenek A."/>
            <person name="Repkova J."/>
        </authorList>
    </citation>
    <scope>NUCLEOTIDE SEQUENCE [LARGE SCALE GENOMIC DNA]</scope>
    <source>
        <strain evidence="3">cv. Tatra</strain>
        <tissue evidence="2">Young leaves</tissue>
    </source>
</reference>
<proteinExistence type="predicted"/>